<dbReference type="Proteomes" id="UP000292702">
    <property type="component" value="Unassembled WGS sequence"/>
</dbReference>
<keyword evidence="2" id="KW-1185">Reference proteome</keyword>
<dbReference type="SUPFAM" id="SSF52047">
    <property type="entry name" value="RNI-like"/>
    <property type="match status" value="1"/>
</dbReference>
<dbReference type="Gene3D" id="3.80.10.10">
    <property type="entry name" value="Ribonuclease Inhibitor"/>
    <property type="match status" value="1"/>
</dbReference>
<evidence type="ECO:0000313" key="1">
    <source>
        <dbReference type="EMBL" id="TCD65058.1"/>
    </source>
</evidence>
<evidence type="ECO:0008006" key="3">
    <source>
        <dbReference type="Google" id="ProtNLM"/>
    </source>
</evidence>
<accession>A0A4R0RMI8</accession>
<dbReference type="AlphaFoldDB" id="A0A4R0RMI8"/>
<gene>
    <name evidence="1" type="ORF">EIP91_003296</name>
</gene>
<comment type="caution">
    <text evidence="1">The sequence shown here is derived from an EMBL/GenBank/DDBJ whole genome shotgun (WGS) entry which is preliminary data.</text>
</comment>
<sequence>MALTHLSIPTELVDQIVSEVVASGRRDDVDTVTFALYKEDHLVFLRHIISLYSWLAPFVHEVTLKFTKWADGKAQIPGQYLMPVLDALPQLAPQLQTVIFDEAHSDAWSCRAMSRYLRSLPPVATLKLQHCRLRIMDIKMFLRGFPNLQHLDITGSLLSGDSKLALTAADVSSLSSLRLKVWGTNSSTGSLSLPPKVIKLLTSSIVMNGVSCLSLGTQTTSGDVWDGVLGALLRAAGPSLKCLKWVDEIPSITLETYLQEGAIDLSSNVRLHTLVIANMTSSYRTVDGTQLARVLNKAERDAALQSYAALLSQPRFHSLAEIYFVIGWVRIRGRPPTAVEQINEAVRNVFATFVVKGVVVKAVVQKIARVISDEWEQETIAEGK</sequence>
<dbReference type="EMBL" id="RWJN01000201">
    <property type="protein sequence ID" value="TCD65058.1"/>
    <property type="molecule type" value="Genomic_DNA"/>
</dbReference>
<organism evidence="1 2">
    <name type="scientific">Steccherinum ochraceum</name>
    <dbReference type="NCBI Taxonomy" id="92696"/>
    <lineage>
        <taxon>Eukaryota</taxon>
        <taxon>Fungi</taxon>
        <taxon>Dikarya</taxon>
        <taxon>Basidiomycota</taxon>
        <taxon>Agaricomycotina</taxon>
        <taxon>Agaricomycetes</taxon>
        <taxon>Polyporales</taxon>
        <taxon>Steccherinaceae</taxon>
        <taxon>Steccherinum</taxon>
    </lineage>
</organism>
<dbReference type="InterPro" id="IPR032675">
    <property type="entry name" value="LRR_dom_sf"/>
</dbReference>
<name>A0A4R0RMI8_9APHY</name>
<protein>
    <recommendedName>
        <fullName evidence="3">F-box domain-containing protein</fullName>
    </recommendedName>
</protein>
<evidence type="ECO:0000313" key="2">
    <source>
        <dbReference type="Proteomes" id="UP000292702"/>
    </source>
</evidence>
<proteinExistence type="predicted"/>
<reference evidence="1 2" key="1">
    <citation type="submission" date="2018-11" db="EMBL/GenBank/DDBJ databases">
        <title>Genome assembly of Steccherinum ochraceum LE-BIN_3174, the white-rot fungus of the Steccherinaceae family (The Residual Polyporoid clade, Polyporales, Basidiomycota).</title>
        <authorList>
            <person name="Fedorova T.V."/>
            <person name="Glazunova O.A."/>
            <person name="Landesman E.O."/>
            <person name="Moiseenko K.V."/>
            <person name="Psurtseva N.V."/>
            <person name="Savinova O.S."/>
            <person name="Shakhova N.V."/>
            <person name="Tyazhelova T.V."/>
            <person name="Vasina D.V."/>
        </authorList>
    </citation>
    <scope>NUCLEOTIDE SEQUENCE [LARGE SCALE GENOMIC DNA]</scope>
    <source>
        <strain evidence="1 2">LE-BIN_3174</strain>
    </source>
</reference>